<dbReference type="SMART" id="SM00448">
    <property type="entry name" value="REC"/>
    <property type="match status" value="1"/>
</dbReference>
<evidence type="ECO:0000256" key="2">
    <source>
        <dbReference type="PROSITE-ProRule" id="PRU00169"/>
    </source>
</evidence>
<proteinExistence type="predicted"/>
<name>A0ABY7NRY9_9SPHN</name>
<dbReference type="PANTHER" id="PTHR44591:SF24">
    <property type="entry name" value="PROTEIN-GLUTAMATE METHYLESTERASE_PROTEIN-GLUTAMINE GLUTAMINASE 1"/>
    <property type="match status" value="1"/>
</dbReference>
<dbReference type="PROSITE" id="PS50110">
    <property type="entry name" value="RESPONSE_REGULATORY"/>
    <property type="match status" value="1"/>
</dbReference>
<evidence type="ECO:0000256" key="1">
    <source>
        <dbReference type="ARBA" id="ARBA00022553"/>
    </source>
</evidence>
<dbReference type="PANTHER" id="PTHR44591">
    <property type="entry name" value="STRESS RESPONSE REGULATOR PROTEIN 1"/>
    <property type="match status" value="1"/>
</dbReference>
<keyword evidence="1 2" id="KW-0597">Phosphoprotein</keyword>
<dbReference type="InterPro" id="IPR011006">
    <property type="entry name" value="CheY-like_superfamily"/>
</dbReference>
<gene>
    <name evidence="4" type="ORF">PBT88_08710</name>
</gene>
<reference evidence="4 5" key="1">
    <citation type="submission" date="2022-12" db="EMBL/GenBank/DDBJ databases">
        <title>Sphingomonas abieness sp. nov., an endophytic bacterium isolated from Abies koreana.</title>
        <authorList>
            <person name="Jiang L."/>
            <person name="Lee J."/>
        </authorList>
    </citation>
    <scope>NUCLEOTIDE SEQUENCE [LARGE SCALE GENOMIC DNA]</scope>
    <source>
        <strain evidence="5">PAMB 00755</strain>
    </source>
</reference>
<organism evidence="4 5">
    <name type="scientific">Sphingomonas abietis</name>
    <dbReference type="NCBI Taxonomy" id="3012344"/>
    <lineage>
        <taxon>Bacteria</taxon>
        <taxon>Pseudomonadati</taxon>
        <taxon>Pseudomonadota</taxon>
        <taxon>Alphaproteobacteria</taxon>
        <taxon>Sphingomonadales</taxon>
        <taxon>Sphingomonadaceae</taxon>
        <taxon>Sphingomonas</taxon>
    </lineage>
</organism>
<feature type="domain" description="Response regulatory" evidence="3">
    <location>
        <begin position="5"/>
        <end position="115"/>
    </location>
</feature>
<accession>A0ABY7NRY9</accession>
<evidence type="ECO:0000313" key="5">
    <source>
        <dbReference type="Proteomes" id="UP001210865"/>
    </source>
</evidence>
<dbReference type="Gene3D" id="3.40.50.2300">
    <property type="match status" value="1"/>
</dbReference>
<dbReference type="InterPro" id="IPR050595">
    <property type="entry name" value="Bact_response_regulator"/>
</dbReference>
<keyword evidence="5" id="KW-1185">Reference proteome</keyword>
<evidence type="ECO:0000313" key="4">
    <source>
        <dbReference type="EMBL" id="WBO24168.1"/>
    </source>
</evidence>
<dbReference type="Pfam" id="PF00072">
    <property type="entry name" value="Response_reg"/>
    <property type="match status" value="1"/>
</dbReference>
<sequence length="115" mass="12098">MNARSILIVEDESLIAMMLEDFIDSLGHVVAGTEDTVAGALVQAQNGTFDLAILDVHLHGQSCWPVADALADRDIPFILATGGHTEPPPARHAAAPVLSKPFTLSGIEQAIDSTV</sequence>
<dbReference type="RefSeq" id="WP_270078797.1">
    <property type="nucleotide sequence ID" value="NZ_CP115174.1"/>
</dbReference>
<dbReference type="InterPro" id="IPR001789">
    <property type="entry name" value="Sig_transdc_resp-reg_receiver"/>
</dbReference>
<feature type="modified residue" description="4-aspartylphosphate" evidence="2">
    <location>
        <position position="55"/>
    </location>
</feature>
<dbReference type="Proteomes" id="UP001210865">
    <property type="component" value="Chromosome"/>
</dbReference>
<dbReference type="EMBL" id="CP115174">
    <property type="protein sequence ID" value="WBO24168.1"/>
    <property type="molecule type" value="Genomic_DNA"/>
</dbReference>
<evidence type="ECO:0000259" key="3">
    <source>
        <dbReference type="PROSITE" id="PS50110"/>
    </source>
</evidence>
<dbReference type="SUPFAM" id="SSF52172">
    <property type="entry name" value="CheY-like"/>
    <property type="match status" value="1"/>
</dbReference>
<protein>
    <submittedName>
        <fullName evidence="4">Response regulator</fullName>
    </submittedName>
</protein>